<keyword evidence="4" id="KW-1185">Reference proteome</keyword>
<evidence type="ECO:0000256" key="1">
    <source>
        <dbReference type="SAM" id="MobiDB-lite"/>
    </source>
</evidence>
<reference evidence="3 4" key="1">
    <citation type="submission" date="2024-11" db="EMBL/GenBank/DDBJ databases">
        <title>Chromosome-level genome assembly of the freshwater bivalve Anodonta woodiana.</title>
        <authorList>
            <person name="Chen X."/>
        </authorList>
    </citation>
    <scope>NUCLEOTIDE SEQUENCE [LARGE SCALE GENOMIC DNA]</scope>
    <source>
        <strain evidence="3">MN2024</strain>
        <tissue evidence="3">Gills</tissue>
    </source>
</reference>
<dbReference type="EMBL" id="JBJQND010000005">
    <property type="protein sequence ID" value="KAL3876803.1"/>
    <property type="molecule type" value="Genomic_DNA"/>
</dbReference>
<proteinExistence type="predicted"/>
<evidence type="ECO:0000313" key="3">
    <source>
        <dbReference type="EMBL" id="KAL3876803.1"/>
    </source>
</evidence>
<evidence type="ECO:0000259" key="2">
    <source>
        <dbReference type="Pfam" id="PF03372"/>
    </source>
</evidence>
<feature type="region of interest" description="Disordered" evidence="1">
    <location>
        <begin position="1"/>
        <end position="57"/>
    </location>
</feature>
<feature type="compositionally biased region" description="Basic and acidic residues" evidence="1">
    <location>
        <begin position="7"/>
        <end position="31"/>
    </location>
</feature>
<dbReference type="Proteomes" id="UP001634394">
    <property type="component" value="Unassembled WGS sequence"/>
</dbReference>
<dbReference type="Gene3D" id="3.60.10.10">
    <property type="entry name" value="Endonuclease/exonuclease/phosphatase"/>
    <property type="match status" value="1"/>
</dbReference>
<dbReference type="InterPro" id="IPR036691">
    <property type="entry name" value="Endo/exonu/phosph_ase_sf"/>
</dbReference>
<comment type="caution">
    <text evidence="3">The sequence shown here is derived from an EMBL/GenBank/DDBJ whole genome shotgun (WGS) entry which is preliminary data.</text>
</comment>
<feature type="domain" description="Endonuclease/exonuclease/phosphatase" evidence="2">
    <location>
        <begin position="77"/>
        <end position="281"/>
    </location>
</feature>
<dbReference type="AlphaFoldDB" id="A0ABD3WVK4"/>
<organism evidence="3 4">
    <name type="scientific">Sinanodonta woodiana</name>
    <name type="common">Chinese pond mussel</name>
    <name type="synonym">Anodonta woodiana</name>
    <dbReference type="NCBI Taxonomy" id="1069815"/>
    <lineage>
        <taxon>Eukaryota</taxon>
        <taxon>Metazoa</taxon>
        <taxon>Spiralia</taxon>
        <taxon>Lophotrochozoa</taxon>
        <taxon>Mollusca</taxon>
        <taxon>Bivalvia</taxon>
        <taxon>Autobranchia</taxon>
        <taxon>Heteroconchia</taxon>
        <taxon>Palaeoheterodonta</taxon>
        <taxon>Unionida</taxon>
        <taxon>Unionoidea</taxon>
        <taxon>Unionidae</taxon>
        <taxon>Unioninae</taxon>
        <taxon>Sinanodonta</taxon>
    </lineage>
</organism>
<feature type="region of interest" description="Disordered" evidence="1">
    <location>
        <begin position="309"/>
        <end position="330"/>
    </location>
</feature>
<evidence type="ECO:0000313" key="4">
    <source>
        <dbReference type="Proteomes" id="UP001634394"/>
    </source>
</evidence>
<protein>
    <recommendedName>
        <fullName evidence="2">Endonuclease/exonuclease/phosphatase domain-containing protein</fullName>
    </recommendedName>
</protein>
<dbReference type="InterPro" id="IPR005135">
    <property type="entry name" value="Endo/exonuclease/phosphatase"/>
</dbReference>
<dbReference type="SUPFAM" id="SSF56219">
    <property type="entry name" value="DNase I-like"/>
    <property type="match status" value="1"/>
</dbReference>
<gene>
    <name evidence="3" type="ORF">ACJMK2_034597</name>
</gene>
<dbReference type="Pfam" id="PF03372">
    <property type="entry name" value="Exo_endo_phos"/>
    <property type="match status" value="1"/>
</dbReference>
<sequence length="343" mass="39389">MSSSTESKSKGEEKKVNSENNLKDDMPKEDTTMESNNKGESPKTSPTSEKSKKQTEEEKQFLKVLIMNASGPSQGENPTARRKQTIQNVINKYNPDLVLFQEFKWEKIHGNKWPSDPIPTYYSLTKGDDARIVYKNTELIVEDLIPITELQRIIDELKTKGKFSNTNPQHFALISRMTLRMVKPNMKFLCISWHGEHKIKEKLDEFKNLITFLTEIYVKYKKPLLIAGDFNVGIKLIRQEVKEPFKLWEYEASERRTDTDGVIDYFIASKELQLSDIKPVDLKKDSTADNPEEVLDHDPIIAKLELAPLSDTDPPLDEVTDTNRTTKDFGKLNLSDMTSVDVK</sequence>
<accession>A0ABD3WVK4</accession>
<name>A0ABD3WVK4_SINWO</name>